<keyword evidence="5" id="KW-1133">Transmembrane helix</keyword>
<evidence type="ECO:0000256" key="5">
    <source>
        <dbReference type="ARBA" id="ARBA00022989"/>
    </source>
</evidence>
<keyword evidence="6 9" id="KW-0333">Golgi apparatus</keyword>
<keyword evidence="3 9" id="KW-0808">Transferase</keyword>
<dbReference type="PANTHER" id="PTHR12137:SF54">
    <property type="entry name" value="CARBOHYDRATE SULFOTRANSFERASE"/>
    <property type="match status" value="1"/>
</dbReference>
<comment type="similarity">
    <text evidence="2 9">Belongs to the sulfotransferase 2 family.</text>
</comment>
<keyword evidence="8 9" id="KW-0325">Glycoprotein</keyword>
<keyword evidence="11" id="KW-1185">Reference proteome</keyword>
<reference evidence="10 11" key="1">
    <citation type="submission" date="2024-04" db="EMBL/GenBank/DDBJ databases">
        <authorList>
            <consortium name="Genoscope - CEA"/>
            <person name="William W."/>
        </authorList>
    </citation>
    <scope>NUCLEOTIDE SEQUENCE [LARGE SCALE GENOMIC DNA]</scope>
</reference>
<evidence type="ECO:0000256" key="3">
    <source>
        <dbReference type="ARBA" id="ARBA00022679"/>
    </source>
</evidence>
<dbReference type="EC" id="2.8.2.-" evidence="9"/>
<dbReference type="Proteomes" id="UP001497497">
    <property type="component" value="Unassembled WGS sequence"/>
</dbReference>
<evidence type="ECO:0000256" key="6">
    <source>
        <dbReference type="ARBA" id="ARBA00023034"/>
    </source>
</evidence>
<dbReference type="InterPro" id="IPR005331">
    <property type="entry name" value="Sulfotransferase"/>
</dbReference>
<accession>A0AAV2I3P1</accession>
<evidence type="ECO:0000313" key="10">
    <source>
        <dbReference type="EMBL" id="CAL1540568.1"/>
    </source>
</evidence>
<evidence type="ECO:0000256" key="2">
    <source>
        <dbReference type="ARBA" id="ARBA00006339"/>
    </source>
</evidence>
<dbReference type="EMBL" id="CAXITT010000388">
    <property type="protein sequence ID" value="CAL1540568.1"/>
    <property type="molecule type" value="Genomic_DNA"/>
</dbReference>
<comment type="caution">
    <text evidence="10">The sequence shown here is derived from an EMBL/GenBank/DDBJ whole genome shotgun (WGS) entry which is preliminary data.</text>
</comment>
<comment type="subcellular location">
    <subcellularLocation>
        <location evidence="1 9">Golgi apparatus membrane</location>
        <topology evidence="1 9">Single-pass type II membrane protein</topology>
    </subcellularLocation>
</comment>
<evidence type="ECO:0000256" key="8">
    <source>
        <dbReference type="ARBA" id="ARBA00023180"/>
    </source>
</evidence>
<dbReference type="AlphaFoldDB" id="A0AAV2I3P1"/>
<keyword evidence="9" id="KW-0119">Carbohydrate metabolism</keyword>
<sequence>MLMMRMRAFKPMRVFTALTFGGVAVIVLKLLVLQFVRDHRSKDAIHYTRPGRQGNTTSEEDMSRRVTLMSQACATRWSYNLGSQLYSVSIYSDENQNLMYCPVPKAGCTFWGRIFSFLTRPDDMSQMKIHSPFEIDRMKIHFGPLQPVGQPDWNLAKNEIKEHTVKFFFARDPYSRLWSVYLDKYYLPDFWHRKELSNHICLLNISFQKFMAFAITSHDGHVLPVAVVCNPCEFRPQYIGKMETFFRDSKFILDKGRMGSLLDNYSFKNYTETELKSIISNYFWYYNMRQLSQCFTEKDLCRRMWRVFQINGHIRSTLEFPENLPIYNEETFLGHVLQTVRSQGISRAEAATQRRKYLANAYKTVSRAVIKAIQERFKPDFDIFGYDTRPPK</sequence>
<keyword evidence="7" id="KW-0472">Membrane</keyword>
<dbReference type="PANTHER" id="PTHR12137">
    <property type="entry name" value="CARBOHYDRATE SULFOTRANSFERASE"/>
    <property type="match status" value="1"/>
</dbReference>
<dbReference type="Pfam" id="PF03567">
    <property type="entry name" value="Sulfotransfer_2"/>
    <property type="match status" value="1"/>
</dbReference>
<dbReference type="GO" id="GO:0008146">
    <property type="term" value="F:sulfotransferase activity"/>
    <property type="evidence" value="ECO:0007669"/>
    <property type="project" value="InterPro"/>
</dbReference>
<evidence type="ECO:0000313" key="11">
    <source>
        <dbReference type="Proteomes" id="UP001497497"/>
    </source>
</evidence>
<organism evidence="10 11">
    <name type="scientific">Lymnaea stagnalis</name>
    <name type="common">Great pond snail</name>
    <name type="synonym">Helix stagnalis</name>
    <dbReference type="NCBI Taxonomy" id="6523"/>
    <lineage>
        <taxon>Eukaryota</taxon>
        <taxon>Metazoa</taxon>
        <taxon>Spiralia</taxon>
        <taxon>Lophotrochozoa</taxon>
        <taxon>Mollusca</taxon>
        <taxon>Gastropoda</taxon>
        <taxon>Heterobranchia</taxon>
        <taxon>Euthyneura</taxon>
        <taxon>Panpulmonata</taxon>
        <taxon>Hygrophila</taxon>
        <taxon>Lymnaeoidea</taxon>
        <taxon>Lymnaeidae</taxon>
        <taxon>Lymnaea</taxon>
    </lineage>
</organism>
<evidence type="ECO:0000256" key="1">
    <source>
        <dbReference type="ARBA" id="ARBA00004323"/>
    </source>
</evidence>
<dbReference type="GO" id="GO:0000139">
    <property type="term" value="C:Golgi membrane"/>
    <property type="evidence" value="ECO:0007669"/>
    <property type="project" value="UniProtKB-SubCell"/>
</dbReference>
<evidence type="ECO:0000256" key="4">
    <source>
        <dbReference type="ARBA" id="ARBA00022692"/>
    </source>
</evidence>
<gene>
    <name evidence="10" type="ORF">GSLYS_00014217001</name>
</gene>
<keyword evidence="9" id="KW-0735">Signal-anchor</keyword>
<evidence type="ECO:0000256" key="7">
    <source>
        <dbReference type="ARBA" id="ARBA00023136"/>
    </source>
</evidence>
<evidence type="ECO:0000256" key="9">
    <source>
        <dbReference type="RuleBase" id="RU364020"/>
    </source>
</evidence>
<dbReference type="GO" id="GO:0016051">
    <property type="term" value="P:carbohydrate biosynthetic process"/>
    <property type="evidence" value="ECO:0007669"/>
    <property type="project" value="InterPro"/>
</dbReference>
<dbReference type="InterPro" id="IPR018011">
    <property type="entry name" value="Carb_sulfotrans_8-10"/>
</dbReference>
<protein>
    <recommendedName>
        <fullName evidence="9">Carbohydrate sulfotransferase</fullName>
        <ecNumber evidence="9">2.8.2.-</ecNumber>
    </recommendedName>
</protein>
<keyword evidence="4" id="KW-0812">Transmembrane</keyword>
<proteinExistence type="inferred from homology"/>
<name>A0AAV2I3P1_LYMST</name>